<name>A0A369TF79_9RHOB</name>
<dbReference type="GO" id="GO:0005506">
    <property type="term" value="F:iron ion binding"/>
    <property type="evidence" value="ECO:0007669"/>
    <property type="project" value="InterPro"/>
</dbReference>
<feature type="chain" id="PRO_5016818342" evidence="1">
    <location>
        <begin position="21"/>
        <end position="145"/>
    </location>
</feature>
<dbReference type="SUPFAM" id="SSF47175">
    <property type="entry name" value="Cytochromes"/>
    <property type="match status" value="1"/>
</dbReference>
<dbReference type="Proteomes" id="UP000253977">
    <property type="component" value="Unassembled WGS sequence"/>
</dbReference>
<dbReference type="EMBL" id="QPMK01000036">
    <property type="protein sequence ID" value="RDD64021.1"/>
    <property type="molecule type" value="Genomic_DNA"/>
</dbReference>
<dbReference type="Pfam" id="PF01322">
    <property type="entry name" value="Cytochrom_C_2"/>
    <property type="match status" value="1"/>
</dbReference>
<dbReference type="OrthoDB" id="8115790at2"/>
<keyword evidence="1" id="KW-0732">Signal</keyword>
<dbReference type="GO" id="GO:0020037">
    <property type="term" value="F:heme binding"/>
    <property type="evidence" value="ECO:0007669"/>
    <property type="project" value="InterPro"/>
</dbReference>
<comment type="caution">
    <text evidence="2">The sequence shown here is derived from an EMBL/GenBank/DDBJ whole genome shotgun (WGS) entry which is preliminary data.</text>
</comment>
<gene>
    <name evidence="2" type="ORF">DU478_22385</name>
</gene>
<proteinExistence type="predicted"/>
<organism evidence="2 3">
    <name type="scientific">Thalassococcus profundi</name>
    <dbReference type="NCBI Taxonomy" id="2282382"/>
    <lineage>
        <taxon>Bacteria</taxon>
        <taxon>Pseudomonadati</taxon>
        <taxon>Pseudomonadota</taxon>
        <taxon>Alphaproteobacteria</taxon>
        <taxon>Rhodobacterales</taxon>
        <taxon>Roseobacteraceae</taxon>
        <taxon>Thalassococcus</taxon>
    </lineage>
</organism>
<protein>
    <submittedName>
        <fullName evidence="2">Cytochrome c</fullName>
    </submittedName>
</protein>
<dbReference type="InterPro" id="IPR010980">
    <property type="entry name" value="Cyt_c/b562"/>
</dbReference>
<reference evidence="2 3" key="1">
    <citation type="submission" date="2018-07" db="EMBL/GenBank/DDBJ databases">
        <title>Thalassococcus profundi sp. nov., a marine bacterium isolated from deep seawater of Okinawa Trough.</title>
        <authorList>
            <person name="Yu M."/>
        </authorList>
    </citation>
    <scope>NUCLEOTIDE SEQUENCE [LARGE SCALE GENOMIC DNA]</scope>
    <source>
        <strain evidence="2 3">WRAS1</strain>
    </source>
</reference>
<dbReference type="GO" id="GO:0009055">
    <property type="term" value="F:electron transfer activity"/>
    <property type="evidence" value="ECO:0007669"/>
    <property type="project" value="InterPro"/>
</dbReference>
<evidence type="ECO:0000313" key="2">
    <source>
        <dbReference type="EMBL" id="RDD64021.1"/>
    </source>
</evidence>
<dbReference type="GO" id="GO:0022900">
    <property type="term" value="P:electron transport chain"/>
    <property type="evidence" value="ECO:0007669"/>
    <property type="project" value="InterPro"/>
</dbReference>
<dbReference type="AlphaFoldDB" id="A0A369TF79"/>
<evidence type="ECO:0000256" key="1">
    <source>
        <dbReference type="SAM" id="SignalP"/>
    </source>
</evidence>
<dbReference type="PROSITE" id="PS51009">
    <property type="entry name" value="CYTCII"/>
    <property type="match status" value="1"/>
</dbReference>
<dbReference type="InterPro" id="IPR002321">
    <property type="entry name" value="Cyt_c_II"/>
</dbReference>
<dbReference type="Gene3D" id="1.20.120.10">
    <property type="entry name" value="Cytochrome c/b562"/>
    <property type="match status" value="1"/>
</dbReference>
<feature type="signal peptide" evidence="1">
    <location>
        <begin position="1"/>
        <end position="20"/>
    </location>
</feature>
<accession>A0A369TF79</accession>
<evidence type="ECO:0000313" key="3">
    <source>
        <dbReference type="Proteomes" id="UP000253977"/>
    </source>
</evidence>
<keyword evidence="3" id="KW-1185">Reference proteome</keyword>
<sequence length="145" mass="15575">MYRATVLLILLPLLTGAALAHSGVTNPKVMPRMHLMTDIKDTVAGLGAFAKGTQRFDADEAARLVDALAAQAAGVAAAFEDAAQDPKSEARPEIWSDWTGFTAEASKLEAAAQTMQTESRAEVQFGMRAVAKACYSCHEDYRLEN</sequence>
<dbReference type="RefSeq" id="WP_114513061.1">
    <property type="nucleotide sequence ID" value="NZ_QPMK01000036.1"/>
</dbReference>